<evidence type="ECO:0000256" key="9">
    <source>
        <dbReference type="ARBA" id="ARBA00048819"/>
    </source>
</evidence>
<evidence type="ECO:0000256" key="2">
    <source>
        <dbReference type="ARBA" id="ARBA00008772"/>
    </source>
</evidence>
<dbReference type="EC" id="6.3.2.2" evidence="3 10"/>
<dbReference type="InterPro" id="IPR014746">
    <property type="entry name" value="Gln_synth/guanido_kin_cat_dom"/>
</dbReference>
<gene>
    <name evidence="13" type="ORF">EVA69_03465</name>
</gene>
<evidence type="ECO:0000256" key="10">
    <source>
        <dbReference type="NCBIfam" id="TIGR01434"/>
    </source>
</evidence>
<proteinExistence type="inferred from homology"/>
<evidence type="ECO:0000256" key="6">
    <source>
        <dbReference type="ARBA" id="ARBA00022684"/>
    </source>
</evidence>
<dbReference type="Pfam" id="PF04262">
    <property type="entry name" value="Glu_cys_ligase"/>
    <property type="match status" value="1"/>
</dbReference>
<feature type="non-terminal residue" evidence="13">
    <location>
        <position position="1"/>
    </location>
</feature>
<dbReference type="PANTHER" id="PTHR38761">
    <property type="entry name" value="GLUTAMATE--CYSTEINE LIGASE"/>
    <property type="match status" value="1"/>
</dbReference>
<dbReference type="UniPathway" id="UPA00142">
    <property type="reaction ID" value="UER00209"/>
</dbReference>
<reference evidence="13 14" key="1">
    <citation type="submission" date="2019-02" db="EMBL/GenBank/DDBJ databases">
        <title>Prokaryotic population dynamics and viral predation in marine succession experiment using metagenomics: the confinement effect.</title>
        <authorList>
            <person name="Haro-Moreno J.M."/>
            <person name="Rodriguez-Valera F."/>
            <person name="Lopez-Perez M."/>
        </authorList>
    </citation>
    <scope>NUCLEOTIDE SEQUENCE [LARGE SCALE GENOMIC DNA]</scope>
    <source>
        <strain evidence="13">MED-G158</strain>
    </source>
</reference>
<evidence type="ECO:0000256" key="7">
    <source>
        <dbReference type="ARBA" id="ARBA00022741"/>
    </source>
</evidence>
<organism evidence="13 14">
    <name type="scientific">OM182 bacterium</name>
    <dbReference type="NCBI Taxonomy" id="2510334"/>
    <lineage>
        <taxon>Bacteria</taxon>
        <taxon>Pseudomonadati</taxon>
        <taxon>Pseudomonadota</taxon>
        <taxon>Gammaproteobacteria</taxon>
        <taxon>OMG group</taxon>
        <taxon>OM182 clade</taxon>
    </lineage>
</organism>
<dbReference type="EMBL" id="SHAH01000040">
    <property type="protein sequence ID" value="RZO76005.1"/>
    <property type="molecule type" value="Genomic_DNA"/>
</dbReference>
<evidence type="ECO:0000259" key="12">
    <source>
        <dbReference type="Pfam" id="PF04262"/>
    </source>
</evidence>
<comment type="pathway">
    <text evidence="1 11">Sulfur metabolism; glutathione biosynthesis; glutathione from L-cysteine and L-glutamate: step 1/2.</text>
</comment>
<comment type="catalytic activity">
    <reaction evidence="9 11">
        <text>L-cysteine + L-glutamate + ATP = gamma-L-glutamyl-L-cysteine + ADP + phosphate + H(+)</text>
        <dbReference type="Rhea" id="RHEA:13285"/>
        <dbReference type="ChEBI" id="CHEBI:15378"/>
        <dbReference type="ChEBI" id="CHEBI:29985"/>
        <dbReference type="ChEBI" id="CHEBI:30616"/>
        <dbReference type="ChEBI" id="CHEBI:35235"/>
        <dbReference type="ChEBI" id="CHEBI:43474"/>
        <dbReference type="ChEBI" id="CHEBI:58173"/>
        <dbReference type="ChEBI" id="CHEBI:456216"/>
        <dbReference type="EC" id="6.3.2.2"/>
    </reaction>
</comment>
<evidence type="ECO:0000313" key="14">
    <source>
        <dbReference type="Proteomes" id="UP000320404"/>
    </source>
</evidence>
<keyword evidence="6" id="KW-0317">Glutathione biosynthesis</keyword>
<keyword evidence="7" id="KW-0547">Nucleotide-binding</keyword>
<dbReference type="SUPFAM" id="SSF55931">
    <property type="entry name" value="Glutamine synthetase/guanido kinase"/>
    <property type="match status" value="1"/>
</dbReference>
<dbReference type="HAMAP" id="MF_00578">
    <property type="entry name" value="Glu_cys_ligase"/>
    <property type="match status" value="1"/>
</dbReference>
<dbReference type="GO" id="GO:0046872">
    <property type="term" value="F:metal ion binding"/>
    <property type="evidence" value="ECO:0007669"/>
    <property type="project" value="TreeGrafter"/>
</dbReference>
<dbReference type="GO" id="GO:0005829">
    <property type="term" value="C:cytosol"/>
    <property type="evidence" value="ECO:0007669"/>
    <property type="project" value="TreeGrafter"/>
</dbReference>
<protein>
    <recommendedName>
        <fullName evidence="4 10">Glutamate--cysteine ligase</fullName>
        <ecNumber evidence="3 10">6.3.2.2</ecNumber>
    </recommendedName>
</protein>
<sequence length="492" mass="56099">ESLRVSPEGSISLRPHPDSLGSALTNRYITTDFSESLLEFITPANTDIDECLGMLENIHRFTMQNLEQDELLWVASMPCPLQSDAEIPLAQYGSSNIGRMKTLYRSGLHHRYGSLMQVISGLHYNFSMPESFWQPFREICGSEESLQDFRTSRYLHLIRNFHRFSWLLVYLFGASPAACKCFVQGREHSLEEFDDRSLYLPNATCLRMGRLGYKSEAQKSLFVCYNELGSYVECLHNAIHTPYPAYEELGQKQGDEYLQINTNLLQLENEFYSTIRPKRNVASGTRPLDGLMNEGIEYIEVRALDLNPYLPLGIDAEQVRFLDSFLLHCLLSDSPECNKDEFFEVANNLTLVVEQGRDPELELKREGKALKLRDWAGALVEDIEHSAALLDKSHGTSAYSNSVAAQMAKVKDSELTPSGQILKDMEEGQLSFFDFSMENSRKIRDYFQQGDLDQATVSRFMAAGERSIEMQEEIEEADEISFDDYLTAWNEG</sequence>
<dbReference type="Gene3D" id="3.30.590.20">
    <property type="match status" value="1"/>
</dbReference>
<keyword evidence="8" id="KW-0067">ATP-binding</keyword>
<evidence type="ECO:0000256" key="1">
    <source>
        <dbReference type="ARBA" id="ARBA00005006"/>
    </source>
</evidence>
<dbReference type="PANTHER" id="PTHR38761:SF1">
    <property type="entry name" value="GLUTAMATE--CYSTEINE LIGASE"/>
    <property type="match status" value="1"/>
</dbReference>
<evidence type="ECO:0000256" key="11">
    <source>
        <dbReference type="RuleBase" id="RU004391"/>
    </source>
</evidence>
<dbReference type="GO" id="GO:0005524">
    <property type="term" value="F:ATP binding"/>
    <property type="evidence" value="ECO:0007669"/>
    <property type="project" value="UniProtKB-KW"/>
</dbReference>
<dbReference type="GO" id="GO:0004357">
    <property type="term" value="F:glutamate-cysteine ligase activity"/>
    <property type="evidence" value="ECO:0007669"/>
    <property type="project" value="UniProtKB-UniRule"/>
</dbReference>
<keyword evidence="5 13" id="KW-0436">Ligase</keyword>
<name>A0A520S0M4_9GAMM</name>
<evidence type="ECO:0000256" key="5">
    <source>
        <dbReference type="ARBA" id="ARBA00022598"/>
    </source>
</evidence>
<evidence type="ECO:0000256" key="4">
    <source>
        <dbReference type="ARBA" id="ARBA00014618"/>
    </source>
</evidence>
<dbReference type="InterPro" id="IPR006334">
    <property type="entry name" value="Glut_cys_ligase"/>
</dbReference>
<dbReference type="AlphaFoldDB" id="A0A520S0M4"/>
<dbReference type="Proteomes" id="UP000320404">
    <property type="component" value="Unassembled WGS sequence"/>
</dbReference>
<dbReference type="NCBIfam" id="TIGR01434">
    <property type="entry name" value="glu_cys_ligase"/>
    <property type="match status" value="1"/>
</dbReference>
<evidence type="ECO:0000313" key="13">
    <source>
        <dbReference type="EMBL" id="RZO76005.1"/>
    </source>
</evidence>
<accession>A0A520S0M4</accession>
<evidence type="ECO:0000256" key="8">
    <source>
        <dbReference type="ARBA" id="ARBA00022840"/>
    </source>
</evidence>
<comment type="caution">
    <text evidence="13">The sequence shown here is derived from an EMBL/GenBank/DDBJ whole genome shotgun (WGS) entry which is preliminary data.</text>
</comment>
<evidence type="ECO:0000256" key="3">
    <source>
        <dbReference type="ARBA" id="ARBA00012220"/>
    </source>
</evidence>
<dbReference type="GO" id="GO:0006750">
    <property type="term" value="P:glutathione biosynthetic process"/>
    <property type="evidence" value="ECO:0007669"/>
    <property type="project" value="UniProtKB-UniRule"/>
</dbReference>
<comment type="similarity">
    <text evidence="2">Belongs to the glutamate--cysteine ligase type 1 family. Type 1 subfamily.</text>
</comment>
<feature type="domain" description="Glutamate--cysteine ligase" evidence="12">
    <location>
        <begin position="1"/>
        <end position="351"/>
    </location>
</feature>
<dbReference type="InterPro" id="IPR007370">
    <property type="entry name" value="Glu_cys_ligase"/>
</dbReference>